<sequence>MRTSTLLGILASWAAIATQSPPAEARLSSSASESFLSTRYDLVNPSSIHPDLTPQYTAKHSTQLPHRLKSPRINRRSNSNTTTTTITNITSSFQLQFTCRNSASCSYAQTTFIHATQRLSQILSLPAQVIISATFESFCIANAADCGSSTLGLAAPASFHTWSAVAGNALGVDTAYSYPSALAKQLAPNDTAWGPNGTVGSSVVDIFARFNADFPWWFTTQSSSPPAATNHAPYDFEQIVLHELYHGLGFISSWYPWTGPGLLLPSYPVTDPNTGNYVGLGAPYIFNKWMVDDVASTWYYTYSDQILAAASTVNAPDYASWVDGFKNTSGFQIAASLFNNVTTTNGRTLLMYPLSQGGPADSDTSPYYSDYGFVMLYTPSNFSTGSSISHVDATFYDGSSEFLMRPFATSYTALDDYVPMAETGPIGEITIAVLRALGYKTILDVI</sequence>
<dbReference type="GeneID" id="42005222"/>
<gene>
    <name evidence="2" type="ORF">SmJEL517_g03997</name>
</gene>
<name>A0A507C4C2_9FUNG</name>
<dbReference type="Proteomes" id="UP000319731">
    <property type="component" value="Unassembled WGS sequence"/>
</dbReference>
<evidence type="ECO:0000256" key="1">
    <source>
        <dbReference type="SAM" id="SignalP"/>
    </source>
</evidence>
<keyword evidence="3" id="KW-1185">Reference proteome</keyword>
<accession>A0A507C4C2</accession>
<feature type="chain" id="PRO_5021376828" evidence="1">
    <location>
        <begin position="26"/>
        <end position="446"/>
    </location>
</feature>
<comment type="caution">
    <text evidence="2">The sequence shown here is derived from an EMBL/GenBank/DDBJ whole genome shotgun (WGS) entry which is preliminary data.</text>
</comment>
<dbReference type="RefSeq" id="XP_031024059.1">
    <property type="nucleotide sequence ID" value="XM_031169925.1"/>
</dbReference>
<reference evidence="2 3" key="1">
    <citation type="journal article" date="2019" name="Sci. Rep.">
        <title>Comparative genomics of chytrid fungi reveal insights into the obligate biotrophic and pathogenic lifestyle of Synchytrium endobioticum.</title>
        <authorList>
            <person name="van de Vossenberg B.T.L.H."/>
            <person name="Warris S."/>
            <person name="Nguyen H.D.T."/>
            <person name="van Gent-Pelzer M.P.E."/>
            <person name="Joly D.L."/>
            <person name="van de Geest H.C."/>
            <person name="Bonants P.J.M."/>
            <person name="Smith D.S."/>
            <person name="Levesque C.A."/>
            <person name="van der Lee T.A.J."/>
        </authorList>
    </citation>
    <scope>NUCLEOTIDE SEQUENCE [LARGE SCALE GENOMIC DNA]</scope>
    <source>
        <strain evidence="2 3">JEL517</strain>
    </source>
</reference>
<evidence type="ECO:0000313" key="2">
    <source>
        <dbReference type="EMBL" id="TPX32964.1"/>
    </source>
</evidence>
<feature type="signal peptide" evidence="1">
    <location>
        <begin position="1"/>
        <end position="25"/>
    </location>
</feature>
<organism evidence="2 3">
    <name type="scientific">Synchytrium microbalum</name>
    <dbReference type="NCBI Taxonomy" id="1806994"/>
    <lineage>
        <taxon>Eukaryota</taxon>
        <taxon>Fungi</taxon>
        <taxon>Fungi incertae sedis</taxon>
        <taxon>Chytridiomycota</taxon>
        <taxon>Chytridiomycota incertae sedis</taxon>
        <taxon>Chytridiomycetes</taxon>
        <taxon>Synchytriales</taxon>
        <taxon>Synchytriaceae</taxon>
        <taxon>Synchytrium</taxon>
    </lineage>
</organism>
<dbReference type="AlphaFoldDB" id="A0A507C4C2"/>
<proteinExistence type="predicted"/>
<dbReference type="OrthoDB" id="73465at2759"/>
<protein>
    <submittedName>
        <fullName evidence="2">Uncharacterized protein</fullName>
    </submittedName>
</protein>
<keyword evidence="1" id="KW-0732">Signal</keyword>
<evidence type="ECO:0000313" key="3">
    <source>
        <dbReference type="Proteomes" id="UP000319731"/>
    </source>
</evidence>
<dbReference type="EMBL" id="QEAO01000024">
    <property type="protein sequence ID" value="TPX32964.1"/>
    <property type="molecule type" value="Genomic_DNA"/>
</dbReference>